<evidence type="ECO:0000256" key="2">
    <source>
        <dbReference type="SAM" id="Phobius"/>
    </source>
</evidence>
<keyword evidence="2" id="KW-1133">Transmembrane helix</keyword>
<dbReference type="RefSeq" id="WP_203806688.1">
    <property type="nucleotide sequence ID" value="NZ_BOMY01000022.1"/>
</dbReference>
<dbReference type="Proteomes" id="UP000623608">
    <property type="component" value="Unassembled WGS sequence"/>
</dbReference>
<keyword evidence="2" id="KW-0812">Transmembrane</keyword>
<keyword evidence="2" id="KW-0472">Membrane</keyword>
<keyword evidence="4" id="KW-1185">Reference proteome</keyword>
<feature type="region of interest" description="Disordered" evidence="1">
    <location>
        <begin position="1"/>
        <end position="37"/>
    </location>
</feature>
<gene>
    <name evidence="3" type="ORF">Ate02nite_35160</name>
</gene>
<evidence type="ECO:0000313" key="4">
    <source>
        <dbReference type="Proteomes" id="UP000623608"/>
    </source>
</evidence>
<name>A0A919NMQ6_9ACTN</name>
<reference evidence="3" key="1">
    <citation type="submission" date="2021-01" db="EMBL/GenBank/DDBJ databases">
        <title>Whole genome shotgun sequence of Actinoplanes tereljensis NBRC 105297.</title>
        <authorList>
            <person name="Komaki H."/>
            <person name="Tamura T."/>
        </authorList>
    </citation>
    <scope>NUCLEOTIDE SEQUENCE</scope>
    <source>
        <strain evidence="3">NBRC 105297</strain>
    </source>
</reference>
<accession>A0A919NMQ6</accession>
<comment type="caution">
    <text evidence="3">The sequence shown here is derived from an EMBL/GenBank/DDBJ whole genome shotgun (WGS) entry which is preliminary data.</text>
</comment>
<proteinExistence type="predicted"/>
<dbReference type="AlphaFoldDB" id="A0A919NMQ6"/>
<evidence type="ECO:0000313" key="3">
    <source>
        <dbReference type="EMBL" id="GIF20786.1"/>
    </source>
</evidence>
<evidence type="ECO:0000256" key="1">
    <source>
        <dbReference type="SAM" id="MobiDB-lite"/>
    </source>
</evidence>
<organism evidence="3 4">
    <name type="scientific">Paractinoplanes tereljensis</name>
    <dbReference type="NCBI Taxonomy" id="571912"/>
    <lineage>
        <taxon>Bacteria</taxon>
        <taxon>Bacillati</taxon>
        <taxon>Actinomycetota</taxon>
        <taxon>Actinomycetes</taxon>
        <taxon>Micromonosporales</taxon>
        <taxon>Micromonosporaceae</taxon>
        <taxon>Paractinoplanes</taxon>
    </lineage>
</organism>
<protein>
    <submittedName>
        <fullName evidence="3">Uncharacterized protein</fullName>
    </submittedName>
</protein>
<sequence>MQTTTAHVHGQAAKPKRRDIMNLNESSGPTTRPEASRARRISLRHIVIIAVSAALGSFAWNRTGGDYLLSALIVCLTASAIDVRVTDSGK</sequence>
<feature type="transmembrane region" description="Helical" evidence="2">
    <location>
        <begin position="41"/>
        <end position="61"/>
    </location>
</feature>
<dbReference type="EMBL" id="BOMY01000022">
    <property type="protein sequence ID" value="GIF20786.1"/>
    <property type="molecule type" value="Genomic_DNA"/>
</dbReference>